<dbReference type="PANTHER" id="PTHR47372:SF11">
    <property type="entry name" value="RE19971P"/>
    <property type="match status" value="1"/>
</dbReference>
<feature type="chain" id="PRO_5045234058" description="Transposase Tc1-like domain-containing protein" evidence="2">
    <location>
        <begin position="18"/>
        <end position="3516"/>
    </location>
</feature>
<sequence>MDRRLLVILMGRCLVGSQPGSEAVDRAASKATNEATDTAPGKATNEAANETTNEAANETTNEAANETANKAANEAAIEAASKAANRQPSRQATRNQHVAMRRLHDSGMGVKRIAAALSRSTDTVSKHLFKKNTTKKSKGRPKHSIRTPKGFLAAQRAYKKLLKSSGGTKEVTAAMLKSEMKLKCNIKTVRRAFAENGYQFRPLYEKPDLSDGDKKERLQWAREHKHRSPSQWSQYVHACMDNKVFQVLPNAKYRKVAAKRKVRGVYRKRKRDFSVGHVKPSNPKVLGLAQIGDRAEATQRQVLKQSSGKGSVTIACAIGAGKVLMWHQVVGRWNAAAAGRMYSGALQPALKRAYPSVRGKFRVMEDNDPTGYKSRSGMAAKKSAGIQTLDLPKRSPDLMPLDFAFWANLNKRMRGQEKDWPASKTETRAQYLARLRRTALATPSEYIHSIMGSLHKRCGLLVEAKGGHFAEGGSQSRSTIKTNPCVHRPCGYRTSRPEKRRRLVGKQSQQTALLEHVVGEENRNASREVYLVTLPHTDKEGLRAPAAFSREEVRDAFLDCCGAPDADPAWLASHRGQGAAPVGVKKLVVFKEYHAPVAGVRRAHYHVALHLGKKSKFLTVKRALLNRYQLASHWSCSHDGYWSAVGYCANATPKKPRSALDVDYLAWPADHPPLSAAKREPTTARALEKRRTAREQVEGEKGKPEPRVEEVDLWPIVVRSGIRNTPDDPHAVRKLMAYAKTSCSHKVVAWMFKNEHVLEKIIDKAWARENVDSFLEDATNPVMQQFKEALRTPCVCGGRWLHHVRESLSMNRIDVPDLCSSILMSLKHGRSEAAPVVTLAGRFGGEGKSLLFSAVRPLFGGEHVQERPGGGQFCLHGLDKAKAAVLDEWMFIDEDLPLSIQLLWLEGKPVPITMPQNQHVGHKVYMGSAPIFVTCPETALAGLSTESSQRPQGQAGMLLRRLKLYLFTVPIPKPPAPKLVPCPRCFSTLVTSEAFRKAAGEAANKPANEAAYEAPSEAANEATGEAASEAANEVAHEARGSQRGSPRGSQPGSEAVDRAASKAPNEATDTAPGKATNEAANETTNEAANETTNEAANETTNEAANETANKAANEAAIEAASKAANSQPSRQATRNQHVAMRRLQDGGMGVKRIAAALSRSTDTVSKHLFKKNTTKKSKGRPKHSIRTPKGFLAAQRAYKKLLKSSGGTKEVTAAMLKSEMKLKCDIKTVRRAFAENGYQFRPLHEKPDLSEGDKKERLQWAREHKHRSPSQWSQYVHACMDKKVFQVLPNAKYRKVAAKRKVRGVHRKRKRDFSVGHVKPSNPKVLGLAQIGDRAEATQRQVLKQSSGKGSVTIACAIGAGKVLMWHHVVGRWNAAAAGRMHSGALQPALRRAYPSVRGKFGAMEDNDPTGYKSRSGMGTGEDWLASKTDTRAQYLARLRRTALATPSEYIHSIMGSLHKHCGLLVEAKGGHFAEGGGCKGRARRAKCTACDRPEKRRRLVGKQSQQTALLEHVVGEENRNASREVYLVTLPHTDKEGLRAPAAFSREEVRDAFLDCCGAPDADPAWLASRRGQGAAPVGVKKLVAFKEYHAPVAGVRRAHYRVALHLGKKSKFRTVKRALLNRYQLASHWSCSHDGHWSAVGYCANATPKKPRSALDVDYLAWPADHPPLSAAKREPTTARALEKRRTAREQVEGEKGKPGPRVEEVDLWPIVVRSGIRNTPDDPHAVRKLMAYAKTSCSHKVVAWMFKNEHVLEKIIDQAWAWENVDSFLEDATKPVMQQFKEVFQVLPNAKYRKVAAKRKVRGVYRKRKRVFSVGHVKPSNPKVLGLAQIGDRAAATQRQASGRRRALIWLAPRFLKQSSGKGSVTIACAIGAGKVLMWHQVVGRWNAAAAGRMYSGALQPALKRAYPSVRGKFRVMEDNYPTGYKSRSGMAAKKSAGIQTLDLPKRSPDLMPLDFAFWANLNKRMRGQEKDWPEKRRRLVGRQSQQTALLEHVVGEENRNASREVYLVTLPHTDKGGLRAPAAFSREEVRDAFLDCCGAPDADPAWLASRRGQGAAPVGVKKLVVFKEYHAPVAGVRRAHYHVALHLGKKSKFLTVKRALLNRYQLASHWSCSHDGHRSAVGHCANATPKKPRGALDVDYLAWPADHPPLSAAKREPTTARALEKRRTAREQVEGEKGKPEPRVEEVDLWPIVVRSGIRNTPDDPHAVRKLMAYAKTSCSHKVVAWMFKNEHVLEKIIDKAWARENVDSFLEDATKPVMQQFKEALRTPCVCGGRWLHHVRESLSMNRIDVPDLCSSILISLKHGRSEAAPVVTLAGRFGGEGKSLLFSAVRPLFGGEHVQERPGGGQFCLHGLDKAMAAVLDEWMFIDEDLRLSIQLLWLEGKPVPITMPQNQHVGHKVYMGSAPILVTCPETALAGLSSESSQRPQGLAGMLLRRLKLYLFTVPIPKPPAPKLVPCPRCFSTLVTSEAFRKAAGEAANKAANEAAYEAPSEAANEATGEAASEAANEVAHEARGSQRGSPRGSQPGSEAVDRAASKATNEATDTAPGKATNEAANETTNEAANETTNEAANETTNEAANETANKAANEAAIEAASKAANRQPSRQATRNQHVAMRRLHDGGMGVKRIAAALSRSTDTVSKHLFKKNTTKKSKGRPKHSIRTPKGFLAAQRAYKKLLKSSGGTKEVTAAMLKSEMKLKCDIKTVRRAFAENGYQFRPLYEKPDLSDGDKKERLQWAREHKHRSPRQWSQYVHACMDNKVFQVLPNAKYRKVAAKRKVRGVYRKRKRDFSVGHVKPSNPKVLGLAQIGDRAEATQRQVLKQSSGKGSVTIACAIGAGKVLMWHQVVGRWNAAAAGRMYSGALQPALKRAYPSVRGKFRVMEDNDPTGYKSRSGMAAKKSAGIQTLDLPKRSPDLMPLDFAFWANLNKRMRGQEKDWPASKTETRAQYLARLRRTALATPSEYIHSIMGSLHKRCGLLVEAKGGHFAEGGSQSRSTIKTNPCVHRPCGYRPEKRRRLVGKQSQQTALLEHVVGEENRNASREVYLVTLPHTDKEGLRAPAAFSREEVRDAFLDCCGAPDADPAWLASHRGQGAAPVGVKKLVVFKEYHAPVAGVRRAHYHVALHLGKKSKFLTVKRALLNRYQLASHWSCSHDGYWSAVGYCANATPKKPRSALDVDYLAWPADHPPLSAAKREPTTARALEKRRTAREQVEGEKGKPEPRVEEVDLWPIVVRSGIRNTPDDPHAVRKLMAYAKTSCSHKVVAWMFKNEHVLEKIIDKAWARENVDSFLEDATKPVMQQFKEALRTPCVCGGRWLHHVRESLSMNRIDVPDLCSSILMSLKHGRSEAAPVVTLAGRFGGEGKSLLFSAVRPLFGGEHVQERPGGGQFCLHGLDKAKAAVLDEWMFIDEDLPLSIQLLWLEGKPVPITMPQNQHVGHKVYMGSAPIFVTCPETALAGLSSESSQRPQGQAGMLLRRLKLYLFTVPIPKPPAPKLVPCPRCFSTLVTSEALKFKP</sequence>
<feature type="compositionally biased region" description="Low complexity" evidence="1">
    <location>
        <begin position="2554"/>
        <end position="2605"/>
    </location>
</feature>
<organism evidence="4 5">
    <name type="scientific">Prorocentrum cordatum</name>
    <dbReference type="NCBI Taxonomy" id="2364126"/>
    <lineage>
        <taxon>Eukaryota</taxon>
        <taxon>Sar</taxon>
        <taxon>Alveolata</taxon>
        <taxon>Dinophyceae</taxon>
        <taxon>Prorocentrales</taxon>
        <taxon>Prorocentraceae</taxon>
        <taxon>Prorocentrum</taxon>
    </lineage>
</organism>
<feature type="compositionally biased region" description="Low complexity" evidence="1">
    <location>
        <begin position="1074"/>
        <end position="1125"/>
    </location>
</feature>
<dbReference type="InterPro" id="IPR036397">
    <property type="entry name" value="RNaseH_sf"/>
</dbReference>
<accession>A0ABN9RGI5</accession>
<feature type="compositionally biased region" description="Polar residues" evidence="1">
    <location>
        <begin position="86"/>
        <end position="96"/>
    </location>
</feature>
<keyword evidence="2" id="KW-0732">Signal</keyword>
<dbReference type="Proteomes" id="UP001189429">
    <property type="component" value="Unassembled WGS sequence"/>
</dbReference>
<protein>
    <recommendedName>
        <fullName evidence="3">Transposase Tc1-like domain-containing protein</fullName>
    </recommendedName>
</protein>
<feature type="compositionally biased region" description="Polar residues" evidence="1">
    <location>
        <begin position="2606"/>
        <end position="2616"/>
    </location>
</feature>
<comment type="caution">
    <text evidence="4">The sequence shown here is derived from an EMBL/GenBank/DDBJ whole genome shotgun (WGS) entry which is preliminary data.</text>
</comment>
<feature type="compositionally biased region" description="Basic and acidic residues" evidence="1">
    <location>
        <begin position="677"/>
        <end position="704"/>
    </location>
</feature>
<reference evidence="4" key="1">
    <citation type="submission" date="2023-10" db="EMBL/GenBank/DDBJ databases">
        <authorList>
            <person name="Chen Y."/>
            <person name="Shah S."/>
            <person name="Dougan E. K."/>
            <person name="Thang M."/>
            <person name="Chan C."/>
        </authorList>
    </citation>
    <scope>NUCLEOTIDE SEQUENCE [LARGE SCALE GENOMIC DNA]</scope>
</reference>
<feature type="region of interest" description="Disordered" evidence="1">
    <location>
        <begin position="18"/>
        <end position="96"/>
    </location>
</feature>
<dbReference type="Pfam" id="PF01498">
    <property type="entry name" value="HTH_Tnp_Tc3_2"/>
    <property type="match status" value="1"/>
</dbReference>
<feature type="compositionally biased region" description="Polar residues" evidence="1">
    <location>
        <begin position="1126"/>
        <end position="1135"/>
    </location>
</feature>
<feature type="compositionally biased region" description="Polar residues" evidence="1">
    <location>
        <begin position="2522"/>
        <end position="2532"/>
    </location>
</feature>
<name>A0ABN9RGI5_9DINO</name>
<dbReference type="Gene3D" id="3.30.420.10">
    <property type="entry name" value="Ribonuclease H-like superfamily/Ribonuclease H"/>
    <property type="match status" value="4"/>
</dbReference>
<feature type="compositionally biased region" description="Basic and acidic residues" evidence="1">
    <location>
        <begin position="2157"/>
        <end position="2184"/>
    </location>
</feature>
<feature type="signal peptide" evidence="2">
    <location>
        <begin position="1"/>
        <end position="17"/>
    </location>
</feature>
<feature type="region of interest" description="Disordered" evidence="1">
    <location>
        <begin position="673"/>
        <end position="704"/>
    </location>
</feature>
<feature type="region of interest" description="Disordered" evidence="1">
    <location>
        <begin position="1006"/>
        <end position="1135"/>
    </location>
</feature>
<feature type="non-terminal residue" evidence="4">
    <location>
        <position position="3516"/>
    </location>
</feature>
<feature type="compositionally biased region" description="Low complexity" evidence="1">
    <location>
        <begin position="42"/>
        <end position="85"/>
    </location>
</feature>
<feature type="compositionally biased region" description="Polar residues" evidence="1">
    <location>
        <begin position="1042"/>
        <end position="1052"/>
    </location>
</feature>
<evidence type="ECO:0000256" key="2">
    <source>
        <dbReference type="SAM" id="SignalP"/>
    </source>
</evidence>
<evidence type="ECO:0000259" key="3">
    <source>
        <dbReference type="Pfam" id="PF01498"/>
    </source>
</evidence>
<dbReference type="InterPro" id="IPR002492">
    <property type="entry name" value="Transposase_Tc1-like"/>
</dbReference>
<dbReference type="EMBL" id="CAUYUJ010005980">
    <property type="protein sequence ID" value="CAK0815698.1"/>
    <property type="molecule type" value="Genomic_DNA"/>
</dbReference>
<evidence type="ECO:0000313" key="4">
    <source>
        <dbReference type="EMBL" id="CAK0815698.1"/>
    </source>
</evidence>
<gene>
    <name evidence="4" type="ORF">PCOR1329_LOCUS18897</name>
</gene>
<feature type="domain" description="Transposase Tc1-like" evidence="3">
    <location>
        <begin position="1210"/>
        <end position="1266"/>
    </location>
</feature>
<dbReference type="PANTHER" id="PTHR47372">
    <property type="entry name" value="DAUER UP-REGULATED-RELATED"/>
    <property type="match status" value="1"/>
</dbReference>
<feature type="region of interest" description="Disordered" evidence="1">
    <location>
        <begin position="2494"/>
        <end position="2616"/>
    </location>
</feature>
<feature type="region of interest" description="Disordered" evidence="1">
    <location>
        <begin position="2153"/>
        <end position="2184"/>
    </location>
</feature>
<evidence type="ECO:0000313" key="5">
    <source>
        <dbReference type="Proteomes" id="UP001189429"/>
    </source>
</evidence>
<proteinExistence type="predicted"/>
<evidence type="ECO:0000256" key="1">
    <source>
        <dbReference type="SAM" id="MobiDB-lite"/>
    </source>
</evidence>
<keyword evidence="5" id="KW-1185">Reference proteome</keyword>